<dbReference type="EMBL" id="JATAAI010000022">
    <property type="protein sequence ID" value="KAK1737931.1"/>
    <property type="molecule type" value="Genomic_DNA"/>
</dbReference>
<dbReference type="AlphaFoldDB" id="A0AAD8Y1M5"/>
<keyword evidence="2" id="KW-0472">Membrane</keyword>
<feature type="region of interest" description="Disordered" evidence="1">
    <location>
        <begin position="33"/>
        <end position="65"/>
    </location>
</feature>
<proteinExistence type="predicted"/>
<feature type="region of interest" description="Disordered" evidence="1">
    <location>
        <begin position="330"/>
        <end position="386"/>
    </location>
</feature>
<keyword evidence="2" id="KW-1133">Transmembrane helix</keyword>
<organism evidence="3 4">
    <name type="scientific">Skeletonema marinoi</name>
    <dbReference type="NCBI Taxonomy" id="267567"/>
    <lineage>
        <taxon>Eukaryota</taxon>
        <taxon>Sar</taxon>
        <taxon>Stramenopiles</taxon>
        <taxon>Ochrophyta</taxon>
        <taxon>Bacillariophyta</taxon>
        <taxon>Coscinodiscophyceae</taxon>
        <taxon>Thalassiosirophycidae</taxon>
        <taxon>Thalassiosirales</taxon>
        <taxon>Skeletonemataceae</taxon>
        <taxon>Skeletonema</taxon>
        <taxon>Skeletonema marinoi-dohrnii complex</taxon>
    </lineage>
</organism>
<evidence type="ECO:0000256" key="1">
    <source>
        <dbReference type="SAM" id="MobiDB-lite"/>
    </source>
</evidence>
<feature type="compositionally biased region" description="Low complexity" evidence="1">
    <location>
        <begin position="332"/>
        <end position="365"/>
    </location>
</feature>
<comment type="caution">
    <text evidence="3">The sequence shown here is derived from an EMBL/GenBank/DDBJ whole genome shotgun (WGS) entry which is preliminary data.</text>
</comment>
<name>A0AAD8Y1M5_9STRA</name>
<protein>
    <submittedName>
        <fullName evidence="3">Uncharacterized protein</fullName>
    </submittedName>
</protein>
<evidence type="ECO:0000313" key="4">
    <source>
        <dbReference type="Proteomes" id="UP001224775"/>
    </source>
</evidence>
<evidence type="ECO:0000256" key="2">
    <source>
        <dbReference type="SAM" id="Phobius"/>
    </source>
</evidence>
<evidence type="ECO:0000313" key="3">
    <source>
        <dbReference type="EMBL" id="KAK1737931.1"/>
    </source>
</evidence>
<dbReference type="Proteomes" id="UP001224775">
    <property type="component" value="Unassembled WGS sequence"/>
</dbReference>
<feature type="compositionally biased region" description="Low complexity" evidence="1">
    <location>
        <begin position="36"/>
        <end position="47"/>
    </location>
</feature>
<feature type="transmembrane region" description="Helical" evidence="2">
    <location>
        <begin position="91"/>
        <end position="111"/>
    </location>
</feature>
<feature type="compositionally biased region" description="Polar residues" evidence="1">
    <location>
        <begin position="375"/>
        <end position="386"/>
    </location>
</feature>
<keyword evidence="4" id="KW-1185">Reference proteome</keyword>
<accession>A0AAD8Y1M5</accession>
<gene>
    <name evidence="3" type="ORF">QTG54_011225</name>
</gene>
<keyword evidence="2" id="KW-0812">Transmembrane</keyword>
<reference evidence="3" key="1">
    <citation type="submission" date="2023-06" db="EMBL/GenBank/DDBJ databases">
        <title>Survivors Of The Sea: Transcriptome response of Skeletonema marinoi to long-term dormancy.</title>
        <authorList>
            <person name="Pinder M.I.M."/>
            <person name="Kourtchenko O."/>
            <person name="Robertson E.K."/>
            <person name="Larsson T."/>
            <person name="Maumus F."/>
            <person name="Osuna-Cruz C.M."/>
            <person name="Vancaester E."/>
            <person name="Stenow R."/>
            <person name="Vandepoele K."/>
            <person name="Ploug H."/>
            <person name="Bruchert V."/>
            <person name="Godhe A."/>
            <person name="Topel M."/>
        </authorList>
    </citation>
    <scope>NUCLEOTIDE SEQUENCE</scope>
    <source>
        <strain evidence="3">R05AC</strain>
    </source>
</reference>
<sequence length="386" mass="40933">MMLESIELVLARSRSGSSVKQSSTSTRVININSIHSTSQPQSQSSRQDQGHGQHENDEEASISVADSGNVDNDVTIINDTTFSFLACLERWWHIVAISAVITGLVVLWPTFGLGMKNKQVQENAYIEECEPGVKRSILRLRHEERKLKQQPSPSSSCSICGDGMRVGNPDAETDAFSFNGQAGMISCGVLQIMGTVRLIPPPQCEVLPQLISTICECDSTNPTTTTVATPTVFTTTEATTPGKSGKSMPSHSLSVSSEAAKSERMLQQQPSCSVCGDGMEVGNPDASVSFPGQAGQIPCGVLQNMGLVGLIPPPQCAVLPQLISTICECESTTPPTTTVPPTTTTEATKPASGKSGKSMSVSSKAAKAKSEIIKCNTTKSSKVNRK</sequence>